<evidence type="ECO:0000256" key="2">
    <source>
        <dbReference type="ARBA" id="ARBA00022475"/>
    </source>
</evidence>
<gene>
    <name evidence="9" type="ORF">DXA63_04600</name>
</gene>
<feature type="transmembrane region" description="Helical" evidence="8">
    <location>
        <begin position="139"/>
        <end position="160"/>
    </location>
</feature>
<dbReference type="Pfam" id="PF00953">
    <property type="entry name" value="Glycos_transf_4"/>
    <property type="match status" value="1"/>
</dbReference>
<protein>
    <submittedName>
        <fullName evidence="9">Undecaprenyl/decaprenyl-phosphate alpha-N-acetylglucosaminyl 1-phosphate transferase</fullName>
    </submittedName>
</protein>
<dbReference type="GO" id="GO:0071555">
    <property type="term" value="P:cell wall organization"/>
    <property type="evidence" value="ECO:0007669"/>
    <property type="project" value="TreeGrafter"/>
</dbReference>
<comment type="caution">
    <text evidence="9">The sequence shown here is derived from an EMBL/GenBank/DDBJ whole genome shotgun (WGS) entry which is preliminary data.</text>
</comment>
<keyword evidence="3 9" id="KW-0808">Transferase</keyword>
<proteinExistence type="predicted"/>
<keyword evidence="5 8" id="KW-1133">Transmembrane helix</keyword>
<dbReference type="PANTHER" id="PTHR22926">
    <property type="entry name" value="PHOSPHO-N-ACETYLMURAMOYL-PENTAPEPTIDE-TRANSFERASE"/>
    <property type="match status" value="1"/>
</dbReference>
<sequence length="367" mass="40649">MFTEILPIIGAFILSMTCGMFFIPTVLKFCKKKKLYDIPTLRKVHSAPIPRLGGIAFIPSMMISAVAILLIIATNNNQDKISLSMWSVGFILSLSIIYSVGIIDDLIGLNAKVKFVAQILAASIMPICGLQINDLYGLFGIYEIPSVVGIPLTILVFVFIDNALNLIDGIDGLATSLSIIALLGFFYCFIPYDLIAYEIMIAGLLGVLVVYLYFNMYGKIEKGTKIFMGDSGSLTLGFFLAFLFVKAIAVNPNIMPMSPKRVLIAYSLLIIPTFDVVRVVLHRIRNRKPIFDADKSHIHHKFLAMGYNQHYTLFIIILLALAFIGTNVILSNMSVGLTGILLIDIALYTMLHIGINQKIKLKKKVEK</sequence>
<keyword evidence="2" id="KW-1003">Cell membrane</keyword>
<dbReference type="AlphaFoldDB" id="A0AA92UP53"/>
<feature type="transmembrane region" description="Helical" evidence="8">
    <location>
        <begin position="262"/>
        <end position="281"/>
    </location>
</feature>
<dbReference type="PANTHER" id="PTHR22926:SF3">
    <property type="entry name" value="UNDECAPRENYL-PHOSPHATE ALPHA-N-ACETYLGLUCOSAMINYL 1-PHOSPHATE TRANSFERASE"/>
    <property type="match status" value="1"/>
</dbReference>
<dbReference type="PROSITE" id="PS01348">
    <property type="entry name" value="MRAY_2"/>
    <property type="match status" value="1"/>
</dbReference>
<dbReference type="InterPro" id="IPR018480">
    <property type="entry name" value="PNAcMuramoyl-5peptid_Trfase_CS"/>
</dbReference>
<keyword evidence="6 8" id="KW-0472">Membrane</keyword>
<keyword evidence="4 8" id="KW-0812">Transmembrane</keyword>
<feature type="transmembrane region" description="Helical" evidence="8">
    <location>
        <begin position="226"/>
        <end position="250"/>
    </location>
</feature>
<feature type="transmembrane region" description="Helical" evidence="8">
    <location>
        <begin position="51"/>
        <end position="73"/>
    </location>
</feature>
<dbReference type="GO" id="GO:0005886">
    <property type="term" value="C:plasma membrane"/>
    <property type="evidence" value="ECO:0007669"/>
    <property type="project" value="UniProtKB-SubCell"/>
</dbReference>
<feature type="binding site" evidence="7">
    <location>
        <position position="230"/>
    </location>
    <ligand>
        <name>Mg(2+)</name>
        <dbReference type="ChEBI" id="CHEBI:18420"/>
    </ligand>
</feature>
<evidence type="ECO:0000256" key="4">
    <source>
        <dbReference type="ARBA" id="ARBA00022692"/>
    </source>
</evidence>
<evidence type="ECO:0000256" key="6">
    <source>
        <dbReference type="ARBA" id="ARBA00023136"/>
    </source>
</evidence>
<feature type="transmembrane region" description="Helical" evidence="8">
    <location>
        <begin position="85"/>
        <end position="103"/>
    </location>
</feature>
<feature type="transmembrane region" description="Helical" evidence="8">
    <location>
        <begin position="6"/>
        <end position="30"/>
    </location>
</feature>
<evidence type="ECO:0000256" key="5">
    <source>
        <dbReference type="ARBA" id="ARBA00022989"/>
    </source>
</evidence>
<keyword evidence="7" id="KW-0479">Metal-binding</keyword>
<comment type="subcellular location">
    <subcellularLocation>
        <location evidence="1">Cell membrane</location>
        <topology evidence="1">Multi-pass membrane protein</topology>
    </subcellularLocation>
</comment>
<evidence type="ECO:0000256" key="3">
    <source>
        <dbReference type="ARBA" id="ARBA00022679"/>
    </source>
</evidence>
<dbReference type="CDD" id="cd06853">
    <property type="entry name" value="GT_WecA_like"/>
    <property type="match status" value="1"/>
</dbReference>
<dbReference type="GO" id="GO:0009103">
    <property type="term" value="P:lipopolysaccharide biosynthetic process"/>
    <property type="evidence" value="ECO:0007669"/>
    <property type="project" value="TreeGrafter"/>
</dbReference>
<evidence type="ECO:0000256" key="1">
    <source>
        <dbReference type="ARBA" id="ARBA00004651"/>
    </source>
</evidence>
<feature type="transmembrane region" description="Helical" evidence="8">
    <location>
        <begin position="311"/>
        <end position="330"/>
    </location>
</feature>
<dbReference type="GO" id="GO:0016780">
    <property type="term" value="F:phosphotransferase activity, for other substituted phosphate groups"/>
    <property type="evidence" value="ECO:0007669"/>
    <property type="project" value="InterPro"/>
</dbReference>
<evidence type="ECO:0000313" key="9">
    <source>
        <dbReference type="EMBL" id="RGX96758.1"/>
    </source>
</evidence>
<evidence type="ECO:0000256" key="7">
    <source>
        <dbReference type="PIRSR" id="PIRSR600715-1"/>
    </source>
</evidence>
<evidence type="ECO:0000313" key="10">
    <source>
        <dbReference type="Proteomes" id="UP000285604"/>
    </source>
</evidence>
<organism evidence="9 10">
    <name type="scientific">Segatella copri</name>
    <dbReference type="NCBI Taxonomy" id="165179"/>
    <lineage>
        <taxon>Bacteria</taxon>
        <taxon>Pseudomonadati</taxon>
        <taxon>Bacteroidota</taxon>
        <taxon>Bacteroidia</taxon>
        <taxon>Bacteroidales</taxon>
        <taxon>Prevotellaceae</taxon>
        <taxon>Segatella</taxon>
    </lineage>
</organism>
<accession>A0AA92UP53</accession>
<evidence type="ECO:0000256" key="8">
    <source>
        <dbReference type="SAM" id="Phobius"/>
    </source>
</evidence>
<dbReference type="InterPro" id="IPR000715">
    <property type="entry name" value="Glycosyl_transferase_4"/>
</dbReference>
<reference evidence="9 10" key="1">
    <citation type="submission" date="2018-08" db="EMBL/GenBank/DDBJ databases">
        <title>A genome reference for cultivated species of the human gut microbiota.</title>
        <authorList>
            <person name="Zou Y."/>
            <person name="Xue W."/>
            <person name="Luo G."/>
        </authorList>
    </citation>
    <scope>NUCLEOTIDE SEQUENCE [LARGE SCALE GENOMIC DNA]</scope>
    <source>
        <strain evidence="9 10">OF03-3</strain>
    </source>
</reference>
<keyword evidence="7" id="KW-0460">Magnesium</keyword>
<dbReference type="GO" id="GO:0046872">
    <property type="term" value="F:metal ion binding"/>
    <property type="evidence" value="ECO:0007669"/>
    <property type="project" value="UniProtKB-KW"/>
</dbReference>
<comment type="cofactor">
    <cofactor evidence="7">
        <name>Mg(2+)</name>
        <dbReference type="ChEBI" id="CHEBI:18420"/>
    </cofactor>
</comment>
<dbReference type="EMBL" id="QSCI01000012">
    <property type="protein sequence ID" value="RGX96758.1"/>
    <property type="molecule type" value="Genomic_DNA"/>
</dbReference>
<dbReference type="Proteomes" id="UP000285604">
    <property type="component" value="Unassembled WGS sequence"/>
</dbReference>
<feature type="transmembrane region" description="Helical" evidence="8">
    <location>
        <begin position="172"/>
        <end position="189"/>
    </location>
</feature>
<dbReference type="GO" id="GO:0044038">
    <property type="term" value="P:cell wall macromolecule biosynthetic process"/>
    <property type="evidence" value="ECO:0007669"/>
    <property type="project" value="TreeGrafter"/>
</dbReference>
<name>A0AA92UP53_9BACT</name>
<feature type="transmembrane region" description="Helical" evidence="8">
    <location>
        <begin position="336"/>
        <end position="355"/>
    </location>
</feature>
<feature type="transmembrane region" description="Helical" evidence="8">
    <location>
        <begin position="195"/>
        <end position="214"/>
    </location>
</feature>
<feature type="binding site" evidence="7">
    <location>
        <position position="165"/>
    </location>
    <ligand>
        <name>Mg(2+)</name>
        <dbReference type="ChEBI" id="CHEBI:18420"/>
    </ligand>
</feature>